<comment type="caution">
    <text evidence="1">The sequence shown here is derived from an EMBL/GenBank/DDBJ whole genome shotgun (WGS) entry which is preliminary data.</text>
</comment>
<protein>
    <submittedName>
        <fullName evidence="1">Uncharacterized protein</fullName>
    </submittedName>
</protein>
<sequence length="107" mass="12222">MHHRGSSLVLRASQWEAKDQLNPQSLFNLSSRLKSNRVLGQIPLTKLSRQSFKIALFRGQLSAPLSTSAFRLSRIEETQSVVSFYNPFLLPYLTQRIYRNSLIGQEG</sequence>
<reference evidence="1" key="1">
    <citation type="submission" date="2019-06" db="EMBL/GenBank/DDBJ databases">
        <authorList>
            <person name="Zheng W."/>
        </authorList>
    </citation>
    <scope>NUCLEOTIDE SEQUENCE</scope>
    <source>
        <strain evidence="1">QDHG01</strain>
    </source>
</reference>
<name>A0A8J8T874_HALGN</name>
<keyword evidence="2" id="KW-1185">Reference proteome</keyword>
<evidence type="ECO:0000313" key="2">
    <source>
        <dbReference type="Proteomes" id="UP000785679"/>
    </source>
</evidence>
<proteinExistence type="predicted"/>
<organism evidence="1 2">
    <name type="scientific">Halteria grandinella</name>
    <dbReference type="NCBI Taxonomy" id="5974"/>
    <lineage>
        <taxon>Eukaryota</taxon>
        <taxon>Sar</taxon>
        <taxon>Alveolata</taxon>
        <taxon>Ciliophora</taxon>
        <taxon>Intramacronucleata</taxon>
        <taxon>Spirotrichea</taxon>
        <taxon>Stichotrichia</taxon>
        <taxon>Sporadotrichida</taxon>
        <taxon>Halteriidae</taxon>
        <taxon>Halteria</taxon>
    </lineage>
</organism>
<evidence type="ECO:0000313" key="1">
    <source>
        <dbReference type="EMBL" id="TNV85026.1"/>
    </source>
</evidence>
<dbReference type="EMBL" id="RRYP01002209">
    <property type="protein sequence ID" value="TNV85026.1"/>
    <property type="molecule type" value="Genomic_DNA"/>
</dbReference>
<gene>
    <name evidence="1" type="ORF">FGO68_gene16056</name>
</gene>
<dbReference type="AlphaFoldDB" id="A0A8J8T874"/>
<dbReference type="Proteomes" id="UP000785679">
    <property type="component" value="Unassembled WGS sequence"/>
</dbReference>
<accession>A0A8J8T874</accession>